<evidence type="ECO:0000313" key="3">
    <source>
        <dbReference type="EMBL" id="MCO6024923.1"/>
    </source>
</evidence>
<feature type="domain" description="DUF4476" evidence="2">
    <location>
        <begin position="110"/>
        <end position="197"/>
    </location>
</feature>
<keyword evidence="4" id="KW-1185">Reference proteome</keyword>
<dbReference type="Proteomes" id="UP001204015">
    <property type="component" value="Unassembled WGS sequence"/>
</dbReference>
<dbReference type="InterPro" id="IPR028011">
    <property type="entry name" value="DUF4476"/>
</dbReference>
<evidence type="ECO:0000259" key="2">
    <source>
        <dbReference type="Pfam" id="PF14771"/>
    </source>
</evidence>
<protein>
    <submittedName>
        <fullName evidence="3">DUF4476 domain-containing protein</fullName>
    </submittedName>
</protein>
<sequence>MAKDKRTVQRGMSKQEVMEILGKPRATSFNQYGEHWEYFKYGSFLDKYDDKILVDFDLNDRVINYQDILVTSDDVTVDNRTPATAPPYATLPSGGVPFPNRPYPVHCLDENEFSVLYRKVKAASFDDNKFDLIEVASLGGYYTCNQCARILELFPFANNQLTALKFMAHHIVDPQNAYSIYHLFQFNDDKEKAARIMQGR</sequence>
<accession>A0ABT1BV00</accession>
<reference evidence="3 4" key="1">
    <citation type="submission" date="2022-06" db="EMBL/GenBank/DDBJ databases">
        <title>A taxonomic note on the genus Prevotella: Description of four novel genera and emended description of the genera Hallella and Xylanibacter.</title>
        <authorList>
            <person name="Hitch T.C.A."/>
        </authorList>
    </citation>
    <scope>NUCLEOTIDE SEQUENCE [LARGE SCALE GENOMIC DNA]</scope>
    <source>
        <strain evidence="3 4">DSM 100619</strain>
    </source>
</reference>
<keyword evidence="1" id="KW-0732">Signal</keyword>
<dbReference type="RefSeq" id="WP_252760284.1">
    <property type="nucleotide sequence ID" value="NZ_JAMXLY010000008.1"/>
</dbReference>
<dbReference type="InterPro" id="IPR037873">
    <property type="entry name" value="BamE-like"/>
</dbReference>
<name>A0ABT1BV00_9BACT</name>
<comment type="caution">
    <text evidence="3">The sequence shown here is derived from an EMBL/GenBank/DDBJ whole genome shotgun (WGS) entry which is preliminary data.</text>
</comment>
<evidence type="ECO:0000256" key="1">
    <source>
        <dbReference type="ARBA" id="ARBA00022729"/>
    </source>
</evidence>
<dbReference type="Gene3D" id="3.30.1450.10">
    <property type="match status" value="1"/>
</dbReference>
<dbReference type="EMBL" id="JAMXLY010000008">
    <property type="protein sequence ID" value="MCO6024923.1"/>
    <property type="molecule type" value="Genomic_DNA"/>
</dbReference>
<dbReference type="Pfam" id="PF14771">
    <property type="entry name" value="DUF4476"/>
    <property type="match status" value="1"/>
</dbReference>
<organism evidence="3 4">
    <name type="scientific">Segatella cerevisiae</name>
    <dbReference type="NCBI Taxonomy" id="2053716"/>
    <lineage>
        <taxon>Bacteria</taxon>
        <taxon>Pseudomonadati</taxon>
        <taxon>Bacteroidota</taxon>
        <taxon>Bacteroidia</taxon>
        <taxon>Bacteroidales</taxon>
        <taxon>Prevotellaceae</taxon>
        <taxon>Segatella</taxon>
    </lineage>
</organism>
<gene>
    <name evidence="3" type="ORF">NG821_03520</name>
</gene>
<proteinExistence type="predicted"/>
<evidence type="ECO:0000313" key="4">
    <source>
        <dbReference type="Proteomes" id="UP001204015"/>
    </source>
</evidence>